<dbReference type="Proteomes" id="UP000805649">
    <property type="component" value="Unassembled WGS sequence"/>
</dbReference>
<keyword evidence="2" id="KW-1185">Reference proteome</keyword>
<protein>
    <submittedName>
        <fullName evidence="1">Spindle-pole body protein</fullName>
    </submittedName>
</protein>
<evidence type="ECO:0000313" key="1">
    <source>
        <dbReference type="EMBL" id="KAL0939468.1"/>
    </source>
</evidence>
<proteinExistence type="predicted"/>
<accession>A0ACC3Z5W6</accession>
<comment type="caution">
    <text evidence="1">The sequence shown here is derived from an EMBL/GenBank/DDBJ whole genome shotgun (WGS) entry which is preliminary data.</text>
</comment>
<reference evidence="1 2" key="1">
    <citation type="journal article" date="2020" name="Phytopathology">
        <title>Genome Sequence Resources of Colletotrichum truncatum, C. plurivorum, C. musicola, and C. sojae: Four Species Pathogenic to Soybean (Glycine max).</title>
        <authorList>
            <person name="Rogerio F."/>
            <person name="Boufleur T.R."/>
            <person name="Ciampi-Guillardi M."/>
            <person name="Sukno S.A."/>
            <person name="Thon M.R."/>
            <person name="Massola Junior N.S."/>
            <person name="Baroncelli R."/>
        </authorList>
    </citation>
    <scope>NUCLEOTIDE SEQUENCE [LARGE SCALE GENOMIC DNA]</scope>
    <source>
        <strain evidence="1 2">CMES1059</strain>
    </source>
</reference>
<name>A0ACC3Z5W6_COLTU</name>
<sequence length="1431" mass="164716">MVQPGIDGLDTPRTNIGDATYLSRQPDFDISQEASFQSPAKDNNLLHQLRNGRSGGIKIRTPRGRAPFMDRKNLPAGLGGAEFTPMLKSATRNNARRGFGKENGAVLNTPALNKGVEEMTPIPNIDTSMYHSRSFVDRTPLPEVDSTSTASTPLVVLPRRGDGKGPLQDGNQLSLREQESVIDKIEKENFGLKLKIHFLEEALRKAGPGFSEAALKENTELKVDKVTMQRELHKYKKHLTSAEKDLESYRQQMMELQERAKKKYADQKQLAEIERLQQALEDREADIEDMQRQLDQDQRDQGQVDKLQDEVGDLEAELREKDRVIGDREDEIDDLKSKLEEMEDKMKDSQRRMIELEQKAQSTDDLEEARDTIDDLETNARRLEEQVEDMKDKLNQAIADKEQAKTDLEELQEELANKSVMTKGLSRQKEEKLLRLQTELEEADTRFANLEKQLSQVVKENDSLKAAAKESYREREAASRDFQLQLEAVEKQLSAVAKEKNDLRYAAQEGLQERELSDRERQSLLKQVEDLRGELQSRLDEKNILQTRHDALTNESTSLQRDVERLQSTVDQLEESLAQERDHALEIERDIRGQYRGEIDRLNDEISDLQAEIREKDNLYDNDSEKWETDRHTLESEWKRAEEKAAGLERTIEKLREAEGNLSSKEIKLQEALESEVQRHKDEEASLNRQVEDLRQNLEARQAMLTNLRNELSQVQDELRQTQLDYQAQTEKVEALEDEVEVLQTTLDEESEHSREELEAAKKECDDLKQQLNELRRSADVAYGSASASQETASKSNLTIDRLRAQLDEATSLVSKLNREKDFLQDQLQQKISESTVQSNKVSREKQALQDQLANLNLEMHSLRNSLAEAKAERDEVESEMKRLHHNGEETLRIDRERLDLRTAKIKLDNEVRRLKDENKVLMEQMQLVEKSLEDEIEKAAEEEDRLNQEIRQLQAKLREASSSENHETSATRRTIRELERRIKEYEDQMAATQQLPSNSAGEGNSEVSIIRRDLSAARQKEREYLQRESAHKDVVKGLKRQITELERKAHDAEMSRLIMSPASSSPSARKSEVAELRHQLSSAQQSILELKTKTRDAERKATQVERDFQTQLEELEDQRLSLEQALEDTQRESEEAAALHEKALRRLKQKLERAEQDRQVVSSSRRDIGNMSSTERKDLQNMLRRTQSEADALEHDVIQQQGTIDALMAAEGSLRRKLERARSERAAYRVTAEKLQKDIRDLKSQAASETKDPRNVHFIDERMRETDEALETVIRAAENADAKHTKELRGMTLQMEWMQARWKREVSLRADAAYAKKFLQLELDVANACNKAQLRELEQIRCELLGSRRPLPPTSSAIAKQGTTGGAAPGRPTLKTVATMARFIARMRISARDWAKHEATRRRLADCVDEMRRTKRRKQLKVVSTDHVEA</sequence>
<gene>
    <name evidence="1" type="ORF">CTRU02_206078</name>
</gene>
<dbReference type="EMBL" id="VUJX02000003">
    <property type="protein sequence ID" value="KAL0939468.1"/>
    <property type="molecule type" value="Genomic_DNA"/>
</dbReference>
<evidence type="ECO:0000313" key="2">
    <source>
        <dbReference type="Proteomes" id="UP000805649"/>
    </source>
</evidence>
<organism evidence="1 2">
    <name type="scientific">Colletotrichum truncatum</name>
    <name type="common">Anthracnose fungus</name>
    <name type="synonym">Colletotrichum capsici</name>
    <dbReference type="NCBI Taxonomy" id="5467"/>
    <lineage>
        <taxon>Eukaryota</taxon>
        <taxon>Fungi</taxon>
        <taxon>Dikarya</taxon>
        <taxon>Ascomycota</taxon>
        <taxon>Pezizomycotina</taxon>
        <taxon>Sordariomycetes</taxon>
        <taxon>Hypocreomycetidae</taxon>
        <taxon>Glomerellales</taxon>
        <taxon>Glomerellaceae</taxon>
        <taxon>Colletotrichum</taxon>
        <taxon>Colletotrichum truncatum species complex</taxon>
    </lineage>
</organism>